<gene>
    <name evidence="2" type="ORF">EV702DRAFT_1049468</name>
    <name evidence="3" type="ORF">EV702DRAFT_1049477</name>
</gene>
<dbReference type="Proteomes" id="UP000714275">
    <property type="component" value="Unassembled WGS sequence"/>
</dbReference>
<feature type="region of interest" description="Disordered" evidence="1">
    <location>
        <begin position="171"/>
        <end position="316"/>
    </location>
</feature>
<evidence type="ECO:0000256" key="1">
    <source>
        <dbReference type="SAM" id="MobiDB-lite"/>
    </source>
</evidence>
<evidence type="ECO:0000313" key="3">
    <source>
        <dbReference type="EMBL" id="KAG1770158.1"/>
    </source>
</evidence>
<keyword evidence="4" id="KW-1185">Reference proteome</keyword>
<sequence length="316" mass="35371">MASTGWDEGLCDVSVAGQQRQTDVRSAVTSQKRVPRKLLDLEEDNDGLPMLSDTLGLKCGEQQHVIRLFLTKYYRMCMGTEKVKAAVPWGDLIKNQSNFFDGAYWLADVQVVEPSKMDKAGATALLDFWYDHQQKKLPPTFCFKAWKDTDGKMEPPAKAYQKVIRWLSSRRRNKAHNAPKATKASKHVLKHLQDSEESLDDREEYESSDDREEAISSMSKVREQPPPASIIHSSTTSAAVARPTKARVTVNKPPAPQTVNKPPASKAAKAKKEPALIQTTRSGKRRTAPPISDMPAKRTRSKVAIVEPPKPRRGRK</sequence>
<reference evidence="3" key="1">
    <citation type="journal article" date="2020" name="New Phytol.">
        <title>Comparative genomics reveals dynamic genome evolution in host specialist ectomycorrhizal fungi.</title>
        <authorList>
            <person name="Lofgren L.A."/>
            <person name="Nguyen N.H."/>
            <person name="Vilgalys R."/>
            <person name="Ruytinx J."/>
            <person name="Liao H.L."/>
            <person name="Branco S."/>
            <person name="Kuo A."/>
            <person name="LaButti K."/>
            <person name="Lipzen A."/>
            <person name="Andreopoulos W."/>
            <person name="Pangilinan J."/>
            <person name="Riley R."/>
            <person name="Hundley H."/>
            <person name="Na H."/>
            <person name="Barry K."/>
            <person name="Grigoriev I.V."/>
            <person name="Stajich J.E."/>
            <person name="Kennedy P.G."/>
        </authorList>
    </citation>
    <scope>NUCLEOTIDE SEQUENCE</scope>
    <source>
        <strain evidence="3">DOB743</strain>
    </source>
</reference>
<dbReference type="AlphaFoldDB" id="A0A9P6ZKY6"/>
<proteinExistence type="predicted"/>
<evidence type="ECO:0000313" key="2">
    <source>
        <dbReference type="EMBL" id="KAG1770146.1"/>
    </source>
</evidence>
<organism evidence="3 4">
    <name type="scientific">Suillus placidus</name>
    <dbReference type="NCBI Taxonomy" id="48579"/>
    <lineage>
        <taxon>Eukaryota</taxon>
        <taxon>Fungi</taxon>
        <taxon>Dikarya</taxon>
        <taxon>Basidiomycota</taxon>
        <taxon>Agaricomycotina</taxon>
        <taxon>Agaricomycetes</taxon>
        <taxon>Agaricomycetidae</taxon>
        <taxon>Boletales</taxon>
        <taxon>Suillineae</taxon>
        <taxon>Suillaceae</taxon>
        <taxon>Suillus</taxon>
    </lineage>
</organism>
<dbReference type="EMBL" id="JABBWD010000067">
    <property type="protein sequence ID" value="KAG1770146.1"/>
    <property type="molecule type" value="Genomic_DNA"/>
</dbReference>
<dbReference type="EMBL" id="JABBWD010000067">
    <property type="protein sequence ID" value="KAG1770158.1"/>
    <property type="molecule type" value="Genomic_DNA"/>
</dbReference>
<feature type="compositionally biased region" description="Basic residues" evidence="1">
    <location>
        <begin position="171"/>
        <end position="190"/>
    </location>
</feature>
<protein>
    <submittedName>
        <fullName evidence="3">Uncharacterized protein</fullName>
    </submittedName>
</protein>
<feature type="compositionally biased region" description="Low complexity" evidence="1">
    <location>
        <begin position="229"/>
        <end position="241"/>
    </location>
</feature>
<dbReference type="OrthoDB" id="2685370at2759"/>
<comment type="caution">
    <text evidence="3">The sequence shown here is derived from an EMBL/GenBank/DDBJ whole genome shotgun (WGS) entry which is preliminary data.</text>
</comment>
<accession>A0A9P6ZKY6</accession>
<name>A0A9P6ZKY6_9AGAM</name>
<evidence type="ECO:0000313" key="4">
    <source>
        <dbReference type="Proteomes" id="UP000714275"/>
    </source>
</evidence>
<feature type="compositionally biased region" description="Acidic residues" evidence="1">
    <location>
        <begin position="195"/>
        <end position="212"/>
    </location>
</feature>